<proteinExistence type="inferred from homology"/>
<dbReference type="EC" id="1.2.1.39" evidence="6"/>
<evidence type="ECO:0000256" key="1">
    <source>
        <dbReference type="ARBA" id="ARBA00009986"/>
    </source>
</evidence>
<dbReference type="EMBL" id="JACHWY010000002">
    <property type="protein sequence ID" value="MBB3047986.1"/>
    <property type="molecule type" value="Genomic_DNA"/>
</dbReference>
<dbReference type="InterPro" id="IPR015590">
    <property type="entry name" value="Aldehyde_DH_dom"/>
</dbReference>
<feature type="active site" evidence="3">
    <location>
        <position position="247"/>
    </location>
</feature>
<dbReference type="PANTHER" id="PTHR42804:SF1">
    <property type="entry name" value="ALDEHYDE DEHYDROGENASE-RELATED"/>
    <property type="match status" value="1"/>
</dbReference>
<dbReference type="SUPFAM" id="SSF53720">
    <property type="entry name" value="ALDH-like"/>
    <property type="match status" value="1"/>
</dbReference>
<dbReference type="Pfam" id="PF00171">
    <property type="entry name" value="Aldedh"/>
    <property type="match status" value="1"/>
</dbReference>
<feature type="domain" description="Aldehyde dehydrogenase" evidence="5">
    <location>
        <begin position="20"/>
        <end position="466"/>
    </location>
</feature>
<dbReference type="Gene3D" id="3.40.309.10">
    <property type="entry name" value="Aldehyde Dehydrogenase, Chain A, domain 2"/>
    <property type="match status" value="1"/>
</dbReference>
<dbReference type="InterPro" id="IPR016162">
    <property type="entry name" value="Ald_DH_N"/>
</dbReference>
<sequence>MSLQNYINDTWQPPAITLETQVCHASEGKALFNQVASDAAQIESAIAASQTAHLNGEWAGLSSAERAEKMDSIAEAIAKRLDGIADADAICTGVLRKTTAQVAQICVLAFKAAANLLRNPPVRQPFEGPHGDVIVERLPLGPSAIIAPWNAPSGITCHKLASALAAGCPVIVKPSEWAPESGQLIAEAVVEAGLPAGVFQLVHGNGDTGAALVEDSRIAAVSFTGGLHGGRAVAAACAKDIKPAQLELGGNNPIVVLEDADIEAAADGIIAGLTTLNGQWCRALGRLLVHESVAEALLSAVKQRLASIKLGHVMDEASTMGPVVHQGHYNLIKQAVAHYESLGGQCLQATEMPELDGYFVVPTLITGLKAEQASEEIFGPVATVHTFASDAEAIAQANGTPFGLAAYVFGEEQHAWRVASGIRAGNIKINAVSMLNLNPMAPRPAWGLSGLGDEGVVETFEFFRGTRIIGVAGKPGNGESAHG</sequence>
<dbReference type="InterPro" id="IPR016163">
    <property type="entry name" value="Ald_DH_C"/>
</dbReference>
<name>A0A7W4Z7J7_9GAMM</name>
<dbReference type="GO" id="GO:0008957">
    <property type="term" value="F:phenylacetaldehyde dehydrogenase (NAD+) activity"/>
    <property type="evidence" value="ECO:0007669"/>
    <property type="project" value="UniProtKB-EC"/>
</dbReference>
<dbReference type="Proteomes" id="UP000537130">
    <property type="component" value="Unassembled WGS sequence"/>
</dbReference>
<dbReference type="Gene3D" id="3.40.605.10">
    <property type="entry name" value="Aldehyde Dehydrogenase, Chain A, domain 1"/>
    <property type="match status" value="1"/>
</dbReference>
<dbReference type="CDD" id="cd07078">
    <property type="entry name" value="ALDH"/>
    <property type="match status" value="1"/>
</dbReference>
<comment type="caution">
    <text evidence="6">The sequence shown here is derived from an EMBL/GenBank/DDBJ whole genome shotgun (WGS) entry which is preliminary data.</text>
</comment>
<dbReference type="PANTHER" id="PTHR42804">
    <property type="entry name" value="ALDEHYDE DEHYDROGENASE"/>
    <property type="match status" value="1"/>
</dbReference>
<evidence type="ECO:0000256" key="3">
    <source>
        <dbReference type="PROSITE-ProRule" id="PRU10007"/>
    </source>
</evidence>
<evidence type="ECO:0000256" key="4">
    <source>
        <dbReference type="RuleBase" id="RU003345"/>
    </source>
</evidence>
<dbReference type="AlphaFoldDB" id="A0A7W4Z7J7"/>
<evidence type="ECO:0000256" key="2">
    <source>
        <dbReference type="ARBA" id="ARBA00023002"/>
    </source>
</evidence>
<evidence type="ECO:0000259" key="5">
    <source>
        <dbReference type="Pfam" id="PF00171"/>
    </source>
</evidence>
<keyword evidence="7" id="KW-1185">Reference proteome</keyword>
<dbReference type="PROSITE" id="PS00687">
    <property type="entry name" value="ALDEHYDE_DEHYDR_GLU"/>
    <property type="match status" value="1"/>
</dbReference>
<dbReference type="InterPro" id="IPR029510">
    <property type="entry name" value="Ald_DH_CS_GLU"/>
</dbReference>
<keyword evidence="2 4" id="KW-0560">Oxidoreductase</keyword>
<organism evidence="6 7">
    <name type="scientific">Litorivivens lipolytica</name>
    <dbReference type="NCBI Taxonomy" id="1524264"/>
    <lineage>
        <taxon>Bacteria</taxon>
        <taxon>Pseudomonadati</taxon>
        <taxon>Pseudomonadota</taxon>
        <taxon>Gammaproteobacteria</taxon>
        <taxon>Litorivivens</taxon>
    </lineage>
</organism>
<evidence type="ECO:0000313" key="7">
    <source>
        <dbReference type="Proteomes" id="UP000537130"/>
    </source>
</evidence>
<comment type="similarity">
    <text evidence="1 4">Belongs to the aldehyde dehydrogenase family.</text>
</comment>
<accession>A0A7W4Z7J7</accession>
<protein>
    <submittedName>
        <fullName evidence="6">Phenylacetaldehyde dehydrogenase</fullName>
        <ecNumber evidence="6">1.2.1.39</ecNumber>
    </submittedName>
</protein>
<evidence type="ECO:0000313" key="6">
    <source>
        <dbReference type="EMBL" id="MBB3047986.1"/>
    </source>
</evidence>
<dbReference type="RefSeq" id="WP_183410734.1">
    <property type="nucleotide sequence ID" value="NZ_JACHWY010000002.1"/>
</dbReference>
<reference evidence="6 7" key="1">
    <citation type="submission" date="2020-08" db="EMBL/GenBank/DDBJ databases">
        <title>Genomic Encyclopedia of Type Strains, Phase III (KMG-III): the genomes of soil and plant-associated and newly described type strains.</title>
        <authorList>
            <person name="Whitman W."/>
        </authorList>
    </citation>
    <scope>NUCLEOTIDE SEQUENCE [LARGE SCALE GENOMIC DNA]</scope>
    <source>
        <strain evidence="6 7">CECT 8654</strain>
    </source>
</reference>
<dbReference type="InterPro" id="IPR016161">
    <property type="entry name" value="Ald_DH/histidinol_DH"/>
</dbReference>
<gene>
    <name evidence="6" type="ORF">FHR99_002252</name>
</gene>